<dbReference type="EC" id="3.1.26.4" evidence="4"/>
<feature type="domain" description="Reverse transcriptase" evidence="18">
    <location>
        <begin position="677"/>
        <end position="947"/>
    </location>
</feature>
<dbReference type="SUPFAM" id="SSF56219">
    <property type="entry name" value="DNase I-like"/>
    <property type="match status" value="1"/>
</dbReference>
<accession>A0AAE0UUC1</accession>
<dbReference type="CDD" id="cd01180">
    <property type="entry name" value="IPT_plexin_repeat1"/>
    <property type="match status" value="1"/>
</dbReference>
<dbReference type="InterPro" id="IPR013783">
    <property type="entry name" value="Ig-like_fold"/>
</dbReference>
<dbReference type="GO" id="GO:0030334">
    <property type="term" value="P:regulation of cell migration"/>
    <property type="evidence" value="ECO:0007669"/>
    <property type="project" value="TreeGrafter"/>
</dbReference>
<evidence type="ECO:0000256" key="17">
    <source>
        <dbReference type="SAM" id="SignalP"/>
    </source>
</evidence>
<comment type="similarity">
    <text evidence="3">Belongs to the beta type-B retroviral polymerase family. HERV class-II K(HML-2) pol subfamily.</text>
</comment>
<dbReference type="FunFam" id="2.60.40.10:FF:000071">
    <property type="entry name" value="Plexin A2"/>
    <property type="match status" value="1"/>
</dbReference>
<keyword evidence="5" id="KW-1003">Cell membrane</keyword>
<dbReference type="GO" id="GO:0004523">
    <property type="term" value="F:RNA-DNA hybrid ribonuclease activity"/>
    <property type="evidence" value="ECO:0007669"/>
    <property type="project" value="UniProtKB-EC"/>
</dbReference>
<name>A0AAE0UUC1_9TELE</name>
<dbReference type="SUPFAM" id="SSF101912">
    <property type="entry name" value="Sema domain"/>
    <property type="match status" value="1"/>
</dbReference>
<evidence type="ECO:0000313" key="21">
    <source>
        <dbReference type="Proteomes" id="UP001274896"/>
    </source>
</evidence>
<evidence type="ECO:0000256" key="8">
    <source>
        <dbReference type="ARBA" id="ARBA00022737"/>
    </source>
</evidence>
<evidence type="ECO:0000313" key="20">
    <source>
        <dbReference type="EMBL" id="KAK3518018.1"/>
    </source>
</evidence>
<dbReference type="CDD" id="cd01181">
    <property type="entry name" value="IPT_plexin_repeat3"/>
    <property type="match status" value="1"/>
</dbReference>
<evidence type="ECO:0000256" key="7">
    <source>
        <dbReference type="ARBA" id="ARBA00022729"/>
    </source>
</evidence>
<dbReference type="InterPro" id="IPR041019">
    <property type="entry name" value="TIG1_plexin"/>
</dbReference>
<dbReference type="InterPro" id="IPR014756">
    <property type="entry name" value="Ig_E-set"/>
</dbReference>
<sequence>LVTAPLSLSLSLSLLLNQIRVDGPSHGAFQYETVQVVENGPILRDMAFSADQHFLYVMSETQLTRVPVEACEQYSSCNECLGSGDPHCGWCVLHSMCTRKEKCERSSEPRRFTSDIKQCVRLSVHPSNISVSQYSVMLVLEAHNVPELSAGVNCTFEDLAEMDGLVEGNRITCSSPAEKEVPRIVVDQGDHQIVQLYLKSKETGLAFANTSFVFYNCSVHKSCLSCVGSPYQCHWCKYRHICTHDPRSCSFQEGRVKQPEECPQLLPADRILVPVNVVKPITLRAKNLPQPQSGQRGYECVLIIQGVEQRVPALRFNSSSVQCQNTSYAYEGMEMSSLAVELTVIWNGDFSIDNPAQNKGKGRELADMMERRKVDILCVQETRWKGSKARSIGAGFKLFYYGVDSKRNGVGVVLKEEFVRNVLEVGCELEEKERFWSELDEVMESIPTGERVVIGADFNGHVGEGNTGDEEVMGKFGVKERNLEGQMVVDFAKRMDMAVVNTYFQKREEHRVTYKSGGRRTQVDYILCRRGNLKEISDCKVVVGESVARQHRMVVCRMTLMVCKKKRSKIEIEKKTKWWKLKKEECCEEFRQKLRQALGGQVVLPDDWETTAEVIRETGRKVLGVSSGRRKEDKETWWWNEEVQDSIQRKRLAKKKWDMDRTEGNRQEYKELQRRVKREVSKAKQKAYDELYTRLDTREGQKDLYRLARQRDRDGKDVQQKVDKIRKDEVRKALKRMKSGKAVGPDDIPVEVWKCLGEAAVEFLASLFNRVLENLEKAYDRVPREELWYCMRKSGVAEKYVRVVQDMYERSRTVVRCAVVQTEEFKVEVGLHQGSALSPFLFAIVMDQLSEEVRQESPWTMMFADDIVICSESREQVEENLERWRFVLERRGMKVSRIQSNGECGKEVKKRVQAETVSLRKRQESELEVAELKMLREARLRWFGHVQRREIHLYKCDARRESCGLCLKADPLFGCVWCKGEKRCTLKQHCPHPQSMWLEHNGINSKCTHPKINKITPMRGPREGGTLVTIRGENLGLDFHEIQGNVKVADVECTPVPEGYIPAEQIVCEMGKAESSQYAGNVQVCVGECQPEFMAKTSKYYYFVVPKLQSLKPSRGPLSGGTLVNITGSNLDSGSNVSIMFKDQKCTYHRRGGQWITCRSHASTQGTGEVTVSVYVDKAHIQKDLQFEYVEDPSITKLEPEWSIFSGNTPVTVTGTNLDIIQNPQIRAKYNNQETTNFCQVFSSTTMLCQAPALPGGLSRQKEVVEKPDEFGFILDNVQAVLALKNINFLYYPNPVFEPLSPSGVQELKPGSPIILKGRNFLPLTPGGNGKLNYTVLIGEKPCALTVSDTQLLCESPNLTGRHKVLARVGGIEFSPGVVHITSDSPLSSTAIISIAGAGCLLILFIIIVLIAYKRKSRESDLTLKRLQMQMDNLESRVALECKEAFAELQTDINELTSDLDGAGIPFLDYRAYTMRVLFPGIEDHPVLKDLEVPGYRQEQVEKGLKLFGQLINNKVFLLSFIRTLESQRGFSMRDRGNVASLIMTVLQSKLEYATDVLKHLLSDLIDKNLESKNHPKLLLRRTESVAEKMLTNWFTFLLYKFLKECAGEPLFSLFCAIKQQMEKGPIDSITGEARYSLSEDKLIRQQIDYKTLVVNCIHPDNEKSPEIQVKVLNCDTISQVKEKILDAIYKNVPYSHRQKASDMDLEWRQGRGVRIILQDEDMTTKIESDWKRLNMLSHYQVRPLRAPAPLYSIMAADMELIKFSNLIGQEVVMTFLWDQC</sequence>
<feature type="coiled-coil region" evidence="15">
    <location>
        <begin position="1417"/>
        <end position="1444"/>
    </location>
</feature>
<dbReference type="InterPro" id="IPR041362">
    <property type="entry name" value="TIG2_plexin"/>
</dbReference>
<evidence type="ECO:0000256" key="4">
    <source>
        <dbReference type="ARBA" id="ARBA00012180"/>
    </source>
</evidence>
<evidence type="ECO:0000256" key="13">
    <source>
        <dbReference type="ARBA" id="ARBA00023180"/>
    </source>
</evidence>
<dbReference type="SUPFAM" id="SSF81296">
    <property type="entry name" value="E set domains"/>
    <property type="match status" value="4"/>
</dbReference>
<dbReference type="PANTHER" id="PTHR22625">
    <property type="entry name" value="PLEXIN"/>
    <property type="match status" value="1"/>
</dbReference>
<dbReference type="InterPro" id="IPR043502">
    <property type="entry name" value="DNA/RNA_pol_sf"/>
</dbReference>
<comment type="caution">
    <text evidence="14">Lacks conserved residue(s) required for the propagation of feature annotation.</text>
</comment>
<dbReference type="InterPro" id="IPR001627">
    <property type="entry name" value="Semap_dom"/>
</dbReference>
<dbReference type="Gene3D" id="3.60.10.10">
    <property type="entry name" value="Endonuclease/exonuclease/phosphatase"/>
    <property type="match status" value="1"/>
</dbReference>
<dbReference type="Pfam" id="PF08337">
    <property type="entry name" value="Plexin_cytopl"/>
    <property type="match status" value="1"/>
</dbReference>
<dbReference type="Gene3D" id="1.10.506.10">
    <property type="entry name" value="GTPase Activation - p120gap, domain 1"/>
    <property type="match status" value="1"/>
</dbReference>
<dbReference type="Pfam" id="PF18020">
    <property type="entry name" value="TIG_2"/>
    <property type="match status" value="1"/>
</dbReference>
<dbReference type="PROSITE" id="PS50878">
    <property type="entry name" value="RT_POL"/>
    <property type="match status" value="1"/>
</dbReference>
<keyword evidence="15" id="KW-0175">Coiled coil</keyword>
<feature type="transmembrane region" description="Helical" evidence="16">
    <location>
        <begin position="1391"/>
        <end position="1413"/>
    </location>
</feature>
<dbReference type="FunFam" id="1.10.506.10:FF:000006">
    <property type="entry name" value="Plexin A1"/>
    <property type="match status" value="1"/>
</dbReference>
<dbReference type="FunFam" id="2.60.40.10:FF:000329">
    <property type="entry name" value="Plexin A4"/>
    <property type="match status" value="1"/>
</dbReference>
<dbReference type="Gene3D" id="2.130.10.10">
    <property type="entry name" value="YVTN repeat-like/Quinoprotein amine dehydrogenase"/>
    <property type="match status" value="1"/>
</dbReference>
<evidence type="ECO:0000256" key="15">
    <source>
        <dbReference type="SAM" id="Coils"/>
    </source>
</evidence>
<evidence type="ECO:0000256" key="3">
    <source>
        <dbReference type="ARBA" id="ARBA00010879"/>
    </source>
</evidence>
<dbReference type="GO" id="GO:0002116">
    <property type="term" value="C:semaphorin receptor complex"/>
    <property type="evidence" value="ECO:0007669"/>
    <property type="project" value="TreeGrafter"/>
</dbReference>
<gene>
    <name evidence="20" type="ORF">QTP70_031715</name>
</gene>
<organism evidence="20 21">
    <name type="scientific">Hemibagrus guttatus</name>
    <dbReference type="NCBI Taxonomy" id="175788"/>
    <lineage>
        <taxon>Eukaryota</taxon>
        <taxon>Metazoa</taxon>
        <taxon>Chordata</taxon>
        <taxon>Craniata</taxon>
        <taxon>Vertebrata</taxon>
        <taxon>Euteleostomi</taxon>
        <taxon>Actinopterygii</taxon>
        <taxon>Neopterygii</taxon>
        <taxon>Teleostei</taxon>
        <taxon>Ostariophysi</taxon>
        <taxon>Siluriformes</taxon>
        <taxon>Bagridae</taxon>
        <taxon>Hemibagrus</taxon>
    </lineage>
</organism>
<dbReference type="Pfam" id="PF01833">
    <property type="entry name" value="TIG"/>
    <property type="match status" value="4"/>
</dbReference>
<evidence type="ECO:0000256" key="16">
    <source>
        <dbReference type="SAM" id="Phobius"/>
    </source>
</evidence>
<keyword evidence="13" id="KW-0325">Glycoprotein</keyword>
<dbReference type="FunFam" id="2.60.40.10:FF:000123">
    <property type="entry name" value="Plexin A1"/>
    <property type="match status" value="1"/>
</dbReference>
<dbReference type="InterPro" id="IPR008936">
    <property type="entry name" value="Rho_GTPase_activation_prot"/>
</dbReference>
<dbReference type="EMBL" id="JAUCMX010000018">
    <property type="protein sequence ID" value="KAK3518018.1"/>
    <property type="molecule type" value="Genomic_DNA"/>
</dbReference>
<dbReference type="GO" id="GO:0017154">
    <property type="term" value="F:semaphorin receptor activity"/>
    <property type="evidence" value="ECO:0007669"/>
    <property type="project" value="InterPro"/>
</dbReference>
<dbReference type="FunFam" id="2.60.40.10:FF:000339">
    <property type="entry name" value="Plexin A2"/>
    <property type="match status" value="1"/>
</dbReference>
<reference evidence="20" key="1">
    <citation type="submission" date="2023-06" db="EMBL/GenBank/DDBJ databases">
        <title>Male Hemibagrus guttatus genome.</title>
        <authorList>
            <person name="Bian C."/>
        </authorList>
    </citation>
    <scope>NUCLEOTIDE SEQUENCE</scope>
    <source>
        <strain evidence="20">Male_cb2023</strain>
        <tissue evidence="20">Muscle</tissue>
    </source>
</reference>
<evidence type="ECO:0000256" key="14">
    <source>
        <dbReference type="PROSITE-ProRule" id="PRU00352"/>
    </source>
</evidence>
<evidence type="ECO:0000256" key="9">
    <source>
        <dbReference type="ARBA" id="ARBA00022989"/>
    </source>
</evidence>
<evidence type="ECO:0000256" key="5">
    <source>
        <dbReference type="ARBA" id="ARBA00022475"/>
    </source>
</evidence>
<dbReference type="InterPro" id="IPR013548">
    <property type="entry name" value="Plexin_cytoplasmic_RasGAP_dom"/>
</dbReference>
<dbReference type="SUPFAM" id="SSF48350">
    <property type="entry name" value="GTPase activation domain, GAP"/>
    <property type="match status" value="1"/>
</dbReference>
<keyword evidence="10 16" id="KW-0472">Membrane</keyword>
<feature type="chain" id="PRO_5042082005" description="ribonuclease H" evidence="17">
    <location>
        <begin position="22"/>
        <end position="1781"/>
    </location>
</feature>
<dbReference type="SUPFAM" id="SSF56672">
    <property type="entry name" value="DNA/RNA polymerases"/>
    <property type="match status" value="1"/>
</dbReference>
<dbReference type="InterPro" id="IPR015943">
    <property type="entry name" value="WD40/YVTN_repeat-like_dom_sf"/>
</dbReference>
<dbReference type="InterPro" id="IPR043128">
    <property type="entry name" value="Rev_trsase/Diguanyl_cyclase"/>
</dbReference>
<proteinExistence type="inferred from homology"/>
<comment type="subcellular location">
    <subcellularLocation>
        <location evidence="1">Cell membrane</location>
        <topology evidence="1">Single-pass type I membrane protein</topology>
    </subcellularLocation>
</comment>
<keyword evidence="6 16" id="KW-0812">Transmembrane</keyword>
<keyword evidence="12" id="KW-0675">Receptor</keyword>
<evidence type="ECO:0000256" key="10">
    <source>
        <dbReference type="ARBA" id="ARBA00023136"/>
    </source>
</evidence>
<dbReference type="Pfam" id="PF24479">
    <property type="entry name" value="PSI_PlexinA-B"/>
    <property type="match status" value="1"/>
</dbReference>
<dbReference type="InterPro" id="IPR002909">
    <property type="entry name" value="IPT_dom"/>
</dbReference>
<dbReference type="SMART" id="SM00423">
    <property type="entry name" value="PSI"/>
    <property type="match status" value="3"/>
</dbReference>
<keyword evidence="7 17" id="KW-0732">Signal</keyword>
<feature type="domain" description="Sema" evidence="19">
    <location>
        <begin position="1"/>
        <end position="68"/>
    </location>
</feature>
<dbReference type="InterPro" id="IPR002165">
    <property type="entry name" value="Plexin_repeat"/>
</dbReference>
<dbReference type="Pfam" id="PF01437">
    <property type="entry name" value="PSI"/>
    <property type="match status" value="2"/>
</dbReference>
<dbReference type="InterPro" id="IPR016201">
    <property type="entry name" value="PSI"/>
</dbReference>
<protein>
    <recommendedName>
        <fullName evidence="4">ribonuclease H</fullName>
        <ecNumber evidence="4">3.1.26.4</ecNumber>
    </recommendedName>
</protein>
<feature type="signal peptide" evidence="17">
    <location>
        <begin position="1"/>
        <end position="21"/>
    </location>
</feature>
<evidence type="ECO:0000256" key="6">
    <source>
        <dbReference type="ARBA" id="ARBA00022692"/>
    </source>
</evidence>
<dbReference type="SUPFAM" id="SSF103575">
    <property type="entry name" value="Plexin repeat"/>
    <property type="match status" value="1"/>
</dbReference>
<dbReference type="PROSITE" id="PS51004">
    <property type="entry name" value="SEMA"/>
    <property type="match status" value="1"/>
</dbReference>
<evidence type="ECO:0000259" key="19">
    <source>
        <dbReference type="PROSITE" id="PS51004"/>
    </source>
</evidence>
<evidence type="ECO:0000256" key="11">
    <source>
        <dbReference type="ARBA" id="ARBA00023157"/>
    </source>
</evidence>
<dbReference type="InterPro" id="IPR031148">
    <property type="entry name" value="Plexin"/>
</dbReference>
<dbReference type="InterPro" id="IPR036352">
    <property type="entry name" value="Semap_dom_sf"/>
</dbReference>
<dbReference type="InterPro" id="IPR000477">
    <property type="entry name" value="RT_dom"/>
</dbReference>
<keyword evidence="21" id="KW-1185">Reference proteome</keyword>
<dbReference type="Pfam" id="PF17960">
    <property type="entry name" value="TIG_plexin"/>
    <property type="match status" value="1"/>
</dbReference>
<dbReference type="GO" id="GO:0007411">
    <property type="term" value="P:axon guidance"/>
    <property type="evidence" value="ECO:0007669"/>
    <property type="project" value="UniProtKB-ARBA"/>
</dbReference>
<feature type="coiled-coil region" evidence="15">
    <location>
        <begin position="659"/>
        <end position="686"/>
    </location>
</feature>
<evidence type="ECO:0000259" key="18">
    <source>
        <dbReference type="PROSITE" id="PS50878"/>
    </source>
</evidence>
<evidence type="ECO:0000256" key="1">
    <source>
        <dbReference type="ARBA" id="ARBA00004251"/>
    </source>
</evidence>
<dbReference type="GO" id="GO:0005886">
    <property type="term" value="C:plasma membrane"/>
    <property type="evidence" value="ECO:0007669"/>
    <property type="project" value="UniProtKB-SubCell"/>
</dbReference>
<dbReference type="PANTHER" id="PTHR22625:SF34">
    <property type="entry name" value="PLEXIN-A4"/>
    <property type="match status" value="1"/>
</dbReference>
<dbReference type="Gene3D" id="2.60.40.10">
    <property type="entry name" value="Immunoglobulins"/>
    <property type="match status" value="6"/>
</dbReference>
<keyword evidence="8" id="KW-0677">Repeat</keyword>
<comment type="caution">
    <text evidence="20">The sequence shown here is derived from an EMBL/GenBank/DDBJ whole genome shotgun (WGS) entry which is preliminary data.</text>
</comment>
<dbReference type="Pfam" id="PF00078">
    <property type="entry name" value="RVT_1"/>
    <property type="match status" value="1"/>
</dbReference>
<keyword evidence="11" id="KW-1015">Disulfide bond</keyword>
<evidence type="ECO:0000256" key="2">
    <source>
        <dbReference type="ARBA" id="ARBA00010297"/>
    </source>
</evidence>
<comment type="similarity">
    <text evidence="2">Belongs to the plexin family.</text>
</comment>
<dbReference type="Proteomes" id="UP001274896">
    <property type="component" value="Unassembled WGS sequence"/>
</dbReference>
<dbReference type="InterPro" id="IPR036691">
    <property type="entry name" value="Endo/exonu/phosph_ase_sf"/>
</dbReference>
<feature type="non-terminal residue" evidence="20">
    <location>
        <position position="1"/>
    </location>
</feature>
<dbReference type="Gene3D" id="3.30.70.270">
    <property type="match status" value="1"/>
</dbReference>
<keyword evidence="9 16" id="KW-1133">Transmembrane helix</keyword>
<dbReference type="CDD" id="cd00603">
    <property type="entry name" value="IPT_PCSR"/>
    <property type="match status" value="1"/>
</dbReference>
<dbReference type="SMART" id="SM00429">
    <property type="entry name" value="IPT"/>
    <property type="match status" value="4"/>
</dbReference>
<evidence type="ECO:0000256" key="12">
    <source>
        <dbReference type="ARBA" id="ARBA00023170"/>
    </source>
</evidence>